<organism evidence="1 2">
    <name type="scientific">Umbelopsis ramanniana AG</name>
    <dbReference type="NCBI Taxonomy" id="1314678"/>
    <lineage>
        <taxon>Eukaryota</taxon>
        <taxon>Fungi</taxon>
        <taxon>Fungi incertae sedis</taxon>
        <taxon>Mucoromycota</taxon>
        <taxon>Mucoromycotina</taxon>
        <taxon>Umbelopsidomycetes</taxon>
        <taxon>Umbelopsidales</taxon>
        <taxon>Umbelopsidaceae</taxon>
        <taxon>Umbelopsis</taxon>
    </lineage>
</organism>
<keyword evidence="2" id="KW-1185">Reference proteome</keyword>
<dbReference type="AlphaFoldDB" id="A0AAD5HI53"/>
<sequence>MPLTGDARKHIQILLNAALLASTQNAPNKKSNPQVQHVLNEVVRRIDRKLLRTLVPVSTKEKTFDREQLSSQNAALQVAVMSEVEENTMLQQQIEDELSLKKRRMSYGHLENETELQELRAVNSSHLQHHNQIEFMTMRRRL</sequence>
<protein>
    <submittedName>
        <fullName evidence="1">Uncharacterized protein</fullName>
    </submittedName>
</protein>
<reference evidence="1" key="2">
    <citation type="journal article" date="2022" name="Proc. Natl. Acad. Sci. U.S.A.">
        <title>Diploid-dominant life cycles characterize the early evolution of Fungi.</title>
        <authorList>
            <person name="Amses K.R."/>
            <person name="Simmons D.R."/>
            <person name="Longcore J.E."/>
            <person name="Mondo S.J."/>
            <person name="Seto K."/>
            <person name="Jeronimo G.H."/>
            <person name="Bonds A.E."/>
            <person name="Quandt C.A."/>
            <person name="Davis W.J."/>
            <person name="Chang Y."/>
            <person name="Federici B.A."/>
            <person name="Kuo A."/>
            <person name="LaButti K."/>
            <person name="Pangilinan J."/>
            <person name="Andreopoulos W."/>
            <person name="Tritt A."/>
            <person name="Riley R."/>
            <person name="Hundley H."/>
            <person name="Johnson J."/>
            <person name="Lipzen A."/>
            <person name="Barry K."/>
            <person name="Lang B.F."/>
            <person name="Cuomo C.A."/>
            <person name="Buchler N.E."/>
            <person name="Grigoriev I.V."/>
            <person name="Spatafora J.W."/>
            <person name="Stajich J.E."/>
            <person name="James T.Y."/>
        </authorList>
    </citation>
    <scope>NUCLEOTIDE SEQUENCE</scope>
    <source>
        <strain evidence="1">AG</strain>
    </source>
</reference>
<dbReference type="Proteomes" id="UP001206595">
    <property type="component" value="Unassembled WGS sequence"/>
</dbReference>
<proteinExistence type="predicted"/>
<gene>
    <name evidence="1" type="ORF">K450DRAFT_222331</name>
</gene>
<comment type="caution">
    <text evidence="1">The sequence shown here is derived from an EMBL/GenBank/DDBJ whole genome shotgun (WGS) entry which is preliminary data.</text>
</comment>
<evidence type="ECO:0000313" key="1">
    <source>
        <dbReference type="EMBL" id="KAI8583694.1"/>
    </source>
</evidence>
<accession>A0AAD5HI53</accession>
<dbReference type="EMBL" id="MU620895">
    <property type="protein sequence ID" value="KAI8583694.1"/>
    <property type="molecule type" value="Genomic_DNA"/>
</dbReference>
<evidence type="ECO:0000313" key="2">
    <source>
        <dbReference type="Proteomes" id="UP001206595"/>
    </source>
</evidence>
<dbReference type="GeneID" id="75911233"/>
<reference evidence="1" key="1">
    <citation type="submission" date="2021-06" db="EMBL/GenBank/DDBJ databases">
        <authorList>
            <consortium name="DOE Joint Genome Institute"/>
            <person name="Mondo S.J."/>
            <person name="Amses K.R."/>
            <person name="Simmons D.R."/>
            <person name="Longcore J.E."/>
            <person name="Seto K."/>
            <person name="Alves G.H."/>
            <person name="Bonds A.E."/>
            <person name="Quandt C.A."/>
            <person name="Davis W.J."/>
            <person name="Chang Y."/>
            <person name="Letcher P.M."/>
            <person name="Powell M.J."/>
            <person name="Kuo A."/>
            <person name="Labutti K."/>
            <person name="Pangilinan J."/>
            <person name="Andreopoulos W."/>
            <person name="Tritt A."/>
            <person name="Riley R."/>
            <person name="Hundley H."/>
            <person name="Johnson J."/>
            <person name="Lipzen A."/>
            <person name="Barry K."/>
            <person name="Berbee M.L."/>
            <person name="Buchler N.E."/>
            <person name="Grigoriev I.V."/>
            <person name="Spatafora J.W."/>
            <person name="Stajich J.E."/>
            <person name="James T.Y."/>
        </authorList>
    </citation>
    <scope>NUCLEOTIDE SEQUENCE</scope>
    <source>
        <strain evidence="1">AG</strain>
    </source>
</reference>
<name>A0AAD5HI53_UMBRA</name>
<dbReference type="RefSeq" id="XP_051448698.1">
    <property type="nucleotide sequence ID" value="XM_051585885.1"/>
</dbReference>